<dbReference type="GO" id="GO:0045275">
    <property type="term" value="C:respiratory chain complex III"/>
    <property type="evidence" value="ECO:0007669"/>
    <property type="project" value="UniProtKB-ARBA"/>
</dbReference>
<feature type="domain" description="Rieske" evidence="13">
    <location>
        <begin position="187"/>
        <end position="272"/>
    </location>
</feature>
<keyword evidence="4" id="KW-0001">2Fe-2S</keyword>
<dbReference type="InterPro" id="IPR015248">
    <property type="entry name" value="UQCRFS1_N"/>
</dbReference>
<comment type="miscellaneous">
    <text evidence="11">The Rieske protein is a high potential 2Fe-2S protein.</text>
</comment>
<dbReference type="Gene3D" id="2.102.10.10">
    <property type="entry name" value="Rieske [2Fe-2S] iron-sulphur domain"/>
    <property type="match status" value="1"/>
</dbReference>
<dbReference type="SUPFAM" id="SSF81502">
    <property type="entry name" value="ISP transmembrane anchor"/>
    <property type="match status" value="1"/>
</dbReference>
<dbReference type="SUPFAM" id="SSF50022">
    <property type="entry name" value="ISP domain"/>
    <property type="match status" value="1"/>
</dbReference>
<evidence type="ECO:0000256" key="1">
    <source>
        <dbReference type="ARBA" id="ARBA00004167"/>
    </source>
</evidence>
<evidence type="ECO:0000256" key="2">
    <source>
        <dbReference type="ARBA" id="ARBA00010651"/>
    </source>
</evidence>
<dbReference type="GO" id="GO:0051537">
    <property type="term" value="F:2 iron, 2 sulfur cluster binding"/>
    <property type="evidence" value="ECO:0007669"/>
    <property type="project" value="UniProtKB-KW"/>
</dbReference>
<keyword evidence="7" id="KW-0408">Iron</keyword>
<dbReference type="Pfam" id="PF02921">
    <property type="entry name" value="UCR_TM"/>
    <property type="match status" value="1"/>
</dbReference>
<comment type="subcellular location">
    <subcellularLocation>
        <location evidence="1">Membrane</location>
        <topology evidence="1">Single-pass membrane protein</topology>
    </subcellularLocation>
    <subcellularLocation>
        <location evidence="12">Mitochondrion inner membrane</location>
    </subcellularLocation>
</comment>
<comment type="cofactor">
    <cofactor evidence="11">
        <name>[2Fe-2S] cluster</name>
        <dbReference type="ChEBI" id="CHEBI:190135"/>
    </cofactor>
    <text evidence="11">Binds 1 [2Fe-2S] cluster per subunit.</text>
</comment>
<dbReference type="Pfam" id="PF09165">
    <property type="entry name" value="Ubiq-Cytc-red_N"/>
    <property type="match status" value="1"/>
</dbReference>
<evidence type="ECO:0000256" key="8">
    <source>
        <dbReference type="ARBA" id="ARBA00023014"/>
    </source>
</evidence>
<keyword evidence="15" id="KW-1185">Reference proteome</keyword>
<keyword evidence="10" id="KW-1015">Disulfide bond</keyword>
<keyword evidence="11" id="KW-0813">Transport</keyword>
<evidence type="ECO:0000256" key="4">
    <source>
        <dbReference type="ARBA" id="ARBA00022714"/>
    </source>
</evidence>
<comment type="catalytic activity">
    <reaction evidence="11">
        <text>a quinol + 2 Fe(III)-[cytochrome c](out) = a quinone + 2 Fe(II)-[cytochrome c](out) + 2 H(+)(out)</text>
        <dbReference type="Rhea" id="RHEA:11484"/>
        <dbReference type="Rhea" id="RHEA-COMP:10350"/>
        <dbReference type="Rhea" id="RHEA-COMP:14399"/>
        <dbReference type="ChEBI" id="CHEBI:15378"/>
        <dbReference type="ChEBI" id="CHEBI:24646"/>
        <dbReference type="ChEBI" id="CHEBI:29033"/>
        <dbReference type="ChEBI" id="CHEBI:29034"/>
        <dbReference type="ChEBI" id="CHEBI:132124"/>
        <dbReference type="EC" id="7.1.1.8"/>
    </reaction>
</comment>
<dbReference type="FunFam" id="2.102.10.10:FF:000001">
    <property type="entry name" value="Cytochrome b-c1 complex subunit Rieske, mitochondrial"/>
    <property type="match status" value="1"/>
</dbReference>
<dbReference type="Gene3D" id="1.20.5.270">
    <property type="entry name" value="Ubiquinol cytochrome reductase, transmembrane domain"/>
    <property type="match status" value="1"/>
</dbReference>
<dbReference type="Pfam" id="PF00355">
    <property type="entry name" value="Rieske"/>
    <property type="match status" value="1"/>
</dbReference>
<comment type="caution">
    <text evidence="14">The sequence shown here is derived from an EMBL/GenBank/DDBJ whole genome shotgun (WGS) entry which is preliminary data.</text>
</comment>
<dbReference type="InterPro" id="IPR036922">
    <property type="entry name" value="Rieske_2Fe-2S_sf"/>
</dbReference>
<evidence type="ECO:0000256" key="6">
    <source>
        <dbReference type="ARBA" id="ARBA00022989"/>
    </source>
</evidence>
<dbReference type="SUPFAM" id="SSF56568">
    <property type="entry name" value="Non-globular alpha+beta subunits of globular proteins"/>
    <property type="match status" value="1"/>
</dbReference>
<dbReference type="EMBL" id="JANPWB010000016">
    <property type="protein sequence ID" value="KAJ1082709.1"/>
    <property type="molecule type" value="Genomic_DNA"/>
</dbReference>
<keyword evidence="5" id="KW-0479">Metal-binding</keyword>
<dbReference type="FunFam" id="2.10.210.10:FF:000001">
    <property type="entry name" value="Cytochrome b-c1 complex subunit Rieske, mitochondrial"/>
    <property type="match status" value="1"/>
</dbReference>
<dbReference type="InterPro" id="IPR037008">
    <property type="entry name" value="bc1_Rieske_TM_sf"/>
</dbReference>
<keyword evidence="11" id="KW-0249">Electron transport</keyword>
<protein>
    <recommendedName>
        <fullName evidence="11">Cytochrome b-c1 complex subunit Rieske, mitochondrial</fullName>
        <ecNumber evidence="11">7.1.1.8</ecNumber>
    </recommendedName>
</protein>
<organism evidence="14 15">
    <name type="scientific">Pleurodeles waltl</name>
    <name type="common">Iberian ribbed newt</name>
    <dbReference type="NCBI Taxonomy" id="8319"/>
    <lineage>
        <taxon>Eukaryota</taxon>
        <taxon>Metazoa</taxon>
        <taxon>Chordata</taxon>
        <taxon>Craniata</taxon>
        <taxon>Vertebrata</taxon>
        <taxon>Euteleostomi</taxon>
        <taxon>Amphibia</taxon>
        <taxon>Batrachia</taxon>
        <taxon>Caudata</taxon>
        <taxon>Salamandroidea</taxon>
        <taxon>Salamandridae</taxon>
        <taxon>Pleurodelinae</taxon>
        <taxon>Pleurodeles</taxon>
    </lineage>
</organism>
<keyword evidence="12" id="KW-0679">Respiratory chain</keyword>
<dbReference type="GO" id="GO:0008121">
    <property type="term" value="F:quinol-cytochrome-c reductase activity"/>
    <property type="evidence" value="ECO:0007669"/>
    <property type="project" value="UniProtKB-EC"/>
</dbReference>
<gene>
    <name evidence="14" type="ORF">NDU88_002874</name>
</gene>
<dbReference type="InterPro" id="IPR005805">
    <property type="entry name" value="Rieske_Fe-S_prot_C"/>
</dbReference>
<evidence type="ECO:0000259" key="13">
    <source>
        <dbReference type="PROSITE" id="PS51296"/>
    </source>
</evidence>
<keyword evidence="8" id="KW-0411">Iron-sulfur</keyword>
<dbReference type="EC" id="7.1.1.8" evidence="11"/>
<dbReference type="GO" id="GO:0005743">
    <property type="term" value="C:mitochondrial inner membrane"/>
    <property type="evidence" value="ECO:0007669"/>
    <property type="project" value="UniProtKB-SubCell"/>
</dbReference>
<dbReference type="AlphaFoldDB" id="A0AAV7KWM8"/>
<dbReference type="Gene3D" id="2.10.210.10">
    <property type="entry name" value="Cytochrome Bc1 Complex, Chain I"/>
    <property type="match status" value="1"/>
</dbReference>
<comment type="similarity">
    <text evidence="2">Belongs to the Rieske iron-sulfur protein family.</text>
</comment>
<keyword evidence="12" id="KW-0496">Mitochondrion</keyword>
<evidence type="ECO:0000256" key="7">
    <source>
        <dbReference type="ARBA" id="ARBA00023004"/>
    </source>
</evidence>
<dbReference type="InterPro" id="IPR014349">
    <property type="entry name" value="Rieske_Fe-S_prot"/>
</dbReference>
<sequence>MLSIAARSGPFLPYLSATSHAVAGPLKPLVTGVPVVAEKLQLLEVKRPFLTRDSLLGRTPASGLKAIVGINGPSVVRFAHSDVTVPDFSDYRRPEVLNSTKSSQDSVDSRRSFSYLVTGVTAVATAYAAKNIVTEFVMTMSASADVLAMSKIEIKLSDIPEGKNMAFKWRGKPLFVRHRTQKEIDQEAEVSLADLRDPQHDLDRVKKPEWAILIGVCTHLGCVPIANAGDFGGYYCPCHGSHYDASGRIRKGPAPYNLEVPYYEFTSEDLVIVG</sequence>
<evidence type="ECO:0000313" key="14">
    <source>
        <dbReference type="EMBL" id="KAJ1082709.1"/>
    </source>
</evidence>
<accession>A0AAV7KWM8</accession>
<evidence type="ECO:0000256" key="11">
    <source>
        <dbReference type="RuleBase" id="RU004494"/>
    </source>
</evidence>
<keyword evidence="6" id="KW-1133">Transmembrane helix</keyword>
<dbReference type="PRINTS" id="PR00162">
    <property type="entry name" value="RIESKE"/>
</dbReference>
<dbReference type="InterPro" id="IPR011070">
    <property type="entry name" value="Globular_prot_asu/bsu"/>
</dbReference>
<reference evidence="14" key="1">
    <citation type="journal article" date="2022" name="bioRxiv">
        <title>Sequencing and chromosome-scale assembly of the giantPleurodeles waltlgenome.</title>
        <authorList>
            <person name="Brown T."/>
            <person name="Elewa A."/>
            <person name="Iarovenko S."/>
            <person name="Subramanian E."/>
            <person name="Araus A.J."/>
            <person name="Petzold A."/>
            <person name="Susuki M."/>
            <person name="Suzuki K.-i.T."/>
            <person name="Hayashi T."/>
            <person name="Toyoda A."/>
            <person name="Oliveira C."/>
            <person name="Osipova E."/>
            <person name="Leigh N.D."/>
            <person name="Simon A."/>
            <person name="Yun M.H."/>
        </authorList>
    </citation>
    <scope>NUCLEOTIDE SEQUENCE</scope>
    <source>
        <strain evidence="14">20211129_DDA</strain>
        <tissue evidence="14">Liver</tissue>
    </source>
</reference>
<evidence type="ECO:0000256" key="3">
    <source>
        <dbReference type="ARBA" id="ARBA00022692"/>
    </source>
</evidence>
<dbReference type="PROSITE" id="PS51296">
    <property type="entry name" value="RIESKE"/>
    <property type="match status" value="1"/>
</dbReference>
<evidence type="ECO:0000256" key="5">
    <source>
        <dbReference type="ARBA" id="ARBA00022723"/>
    </source>
</evidence>
<dbReference type="InterPro" id="IPR017941">
    <property type="entry name" value="Rieske_2Fe-2S"/>
</dbReference>
<evidence type="ECO:0000256" key="12">
    <source>
        <dbReference type="RuleBase" id="RU004495"/>
    </source>
</evidence>
<dbReference type="NCBIfam" id="TIGR01416">
    <property type="entry name" value="Rieske_proteo"/>
    <property type="match status" value="1"/>
</dbReference>
<dbReference type="GO" id="GO:0046872">
    <property type="term" value="F:metal ion binding"/>
    <property type="evidence" value="ECO:0007669"/>
    <property type="project" value="UniProtKB-KW"/>
</dbReference>
<dbReference type="Proteomes" id="UP001066276">
    <property type="component" value="Chromosome 12"/>
</dbReference>
<dbReference type="CDD" id="cd03470">
    <property type="entry name" value="Rieske_cytochrome_bc1"/>
    <property type="match status" value="1"/>
</dbReference>
<dbReference type="InterPro" id="IPR006317">
    <property type="entry name" value="Ubiquinol_cyt_c_Rdtase_Fe-S-su"/>
</dbReference>
<keyword evidence="9" id="KW-0472">Membrane</keyword>
<proteinExistence type="inferred from homology"/>
<dbReference type="PANTHER" id="PTHR10134">
    <property type="entry name" value="CYTOCHROME B-C1 COMPLEX SUBUNIT RIESKE, MITOCHONDRIAL"/>
    <property type="match status" value="1"/>
</dbReference>
<keyword evidence="3" id="KW-0812">Transmembrane</keyword>
<name>A0AAV7KWM8_PLEWA</name>
<evidence type="ECO:0000256" key="10">
    <source>
        <dbReference type="ARBA" id="ARBA00023157"/>
    </source>
</evidence>
<dbReference type="FunFam" id="1.20.5.270:FF:000001">
    <property type="entry name" value="Cytochrome b-c1 complex subunit Rieske, mitochondrial"/>
    <property type="match status" value="1"/>
</dbReference>
<dbReference type="InterPro" id="IPR004192">
    <property type="entry name" value="Rieske_TM"/>
</dbReference>
<evidence type="ECO:0000313" key="15">
    <source>
        <dbReference type="Proteomes" id="UP001066276"/>
    </source>
</evidence>
<evidence type="ECO:0000256" key="9">
    <source>
        <dbReference type="ARBA" id="ARBA00023136"/>
    </source>
</evidence>